<comment type="caution">
    <text evidence="3">The sequence shown here is derived from an EMBL/GenBank/DDBJ whole genome shotgun (WGS) entry which is preliminary data.</text>
</comment>
<evidence type="ECO:0000313" key="4">
    <source>
        <dbReference type="Proteomes" id="UP001487740"/>
    </source>
</evidence>
<dbReference type="InterPro" id="IPR013087">
    <property type="entry name" value="Znf_C2H2_type"/>
</dbReference>
<feature type="domain" description="C2H2-type" evidence="2">
    <location>
        <begin position="17"/>
        <end position="38"/>
    </location>
</feature>
<name>A0AAW0SA91_SCYPA</name>
<feature type="compositionally biased region" description="Basic and acidic residues" evidence="1">
    <location>
        <begin position="277"/>
        <end position="287"/>
    </location>
</feature>
<dbReference type="EMBL" id="JARAKH010003597">
    <property type="protein sequence ID" value="KAK8372178.1"/>
    <property type="molecule type" value="Genomic_DNA"/>
</dbReference>
<protein>
    <recommendedName>
        <fullName evidence="2">C2H2-type domain-containing protein</fullName>
    </recommendedName>
</protein>
<feature type="compositionally biased region" description="Basic and acidic residues" evidence="1">
    <location>
        <begin position="462"/>
        <end position="473"/>
    </location>
</feature>
<dbReference type="PROSITE" id="PS00028">
    <property type="entry name" value="ZINC_FINGER_C2H2_1"/>
    <property type="match status" value="1"/>
</dbReference>
<feature type="region of interest" description="Disordered" evidence="1">
    <location>
        <begin position="117"/>
        <end position="159"/>
    </location>
</feature>
<evidence type="ECO:0000259" key="2">
    <source>
        <dbReference type="PROSITE" id="PS00028"/>
    </source>
</evidence>
<dbReference type="Proteomes" id="UP001487740">
    <property type="component" value="Unassembled WGS sequence"/>
</dbReference>
<feature type="compositionally biased region" description="Basic residues" evidence="1">
    <location>
        <begin position="129"/>
        <end position="142"/>
    </location>
</feature>
<reference evidence="3 4" key="1">
    <citation type="submission" date="2023-03" db="EMBL/GenBank/DDBJ databases">
        <title>High-quality genome of Scylla paramamosain provides insights in environmental adaptation.</title>
        <authorList>
            <person name="Zhang L."/>
        </authorList>
    </citation>
    <scope>NUCLEOTIDE SEQUENCE [LARGE SCALE GENOMIC DNA]</scope>
    <source>
        <strain evidence="3">LZ_2023a</strain>
        <tissue evidence="3">Muscle</tissue>
    </source>
</reference>
<dbReference type="AlphaFoldDB" id="A0AAW0SA91"/>
<keyword evidence="4" id="KW-1185">Reference proteome</keyword>
<gene>
    <name evidence="3" type="ORF">O3P69_012076</name>
</gene>
<evidence type="ECO:0000256" key="1">
    <source>
        <dbReference type="SAM" id="MobiDB-lite"/>
    </source>
</evidence>
<proteinExistence type="predicted"/>
<feature type="region of interest" description="Disordered" evidence="1">
    <location>
        <begin position="277"/>
        <end position="296"/>
    </location>
</feature>
<accession>A0AAW0SA91</accession>
<evidence type="ECO:0000313" key="3">
    <source>
        <dbReference type="EMBL" id="KAK8372178.1"/>
    </source>
</evidence>
<feature type="region of interest" description="Disordered" evidence="1">
    <location>
        <begin position="462"/>
        <end position="488"/>
    </location>
</feature>
<sequence length="603" mass="66643">MAEAGAVAAVDNRSATCPTCSRTFSSYAGRRLHERRQHPVQFHDALVGEIRARPKARWDAEEDALMASFEANHPELAPGALVTALQETILPHRTEEAIKCHRKSKAYREVLQRLSRPSEEVQITSPPRTRARAHGRPRRVATRARSATPEPLGGGEGEVIVDAGSESPESRVARELEVLVQRLSDELGVSVPVRTADIVESLDSWLPPTAPRVAPFRGNPREPSPRRLRRRRYAAFQQQWRRDRGRVVKKVLSGEDLISAPGLPEGTHAFWRDLFHRPSPEESRDPAPLRNISPSVMGPVEEGELVEVLKATRVGTAPGPDGRRLGDLRGLGNAKLLWVVNSILWLGSLPPNWTRGRTILLPKSSNPTGAGDYRPITITPLITRLLLYPLVNAAATHGQLGRLDRAIRRGVRTILHLPKDTTISYLYASTADGGLGIPCLATRVPRLKEDLLQRLKNSEDPVVRAAVSDRGEAPEDAPQTPAMRKQAERTAWSRKLTESVDGAGLRGAQASPISSAWVDDGTLLLKGGDFVRAVKFRGNLMATKSRSSRGRRVEDKSCDLCHRQTETLGHILQRCPMVHIERTNRHNRVLDFAVSRLRAAGYS</sequence>
<feature type="non-terminal residue" evidence="3">
    <location>
        <position position="603"/>
    </location>
</feature>
<organism evidence="3 4">
    <name type="scientific">Scylla paramamosain</name>
    <name type="common">Mud crab</name>
    <dbReference type="NCBI Taxonomy" id="85552"/>
    <lineage>
        <taxon>Eukaryota</taxon>
        <taxon>Metazoa</taxon>
        <taxon>Ecdysozoa</taxon>
        <taxon>Arthropoda</taxon>
        <taxon>Crustacea</taxon>
        <taxon>Multicrustacea</taxon>
        <taxon>Malacostraca</taxon>
        <taxon>Eumalacostraca</taxon>
        <taxon>Eucarida</taxon>
        <taxon>Decapoda</taxon>
        <taxon>Pleocyemata</taxon>
        <taxon>Brachyura</taxon>
        <taxon>Eubrachyura</taxon>
        <taxon>Portunoidea</taxon>
        <taxon>Portunidae</taxon>
        <taxon>Portuninae</taxon>
        <taxon>Scylla</taxon>
    </lineage>
</organism>